<name>A0A2T1FYH7_9CYAN</name>
<protein>
    <submittedName>
        <fullName evidence="2">Glycosyl transferase family 2</fullName>
    </submittedName>
</protein>
<organism evidence="2 3">
    <name type="scientific">Chamaesiphon polymorphus CCALA 037</name>
    <dbReference type="NCBI Taxonomy" id="2107692"/>
    <lineage>
        <taxon>Bacteria</taxon>
        <taxon>Bacillati</taxon>
        <taxon>Cyanobacteriota</taxon>
        <taxon>Cyanophyceae</taxon>
        <taxon>Gomontiellales</taxon>
        <taxon>Chamaesiphonaceae</taxon>
        <taxon>Chamaesiphon</taxon>
    </lineage>
</organism>
<keyword evidence="3" id="KW-1185">Reference proteome</keyword>
<dbReference type="InterPro" id="IPR029044">
    <property type="entry name" value="Nucleotide-diphossugar_trans"/>
</dbReference>
<dbReference type="PANTHER" id="PTHR43179">
    <property type="entry name" value="RHAMNOSYLTRANSFERASE WBBL"/>
    <property type="match status" value="1"/>
</dbReference>
<evidence type="ECO:0000313" key="3">
    <source>
        <dbReference type="Proteomes" id="UP000238937"/>
    </source>
</evidence>
<reference evidence="2 3" key="1">
    <citation type="submission" date="2018-03" db="EMBL/GenBank/DDBJ databases">
        <title>The ancient ancestry and fast evolution of plastids.</title>
        <authorList>
            <person name="Moore K.R."/>
            <person name="Magnabosco C."/>
            <person name="Momper L."/>
            <person name="Gold D.A."/>
            <person name="Bosak T."/>
            <person name="Fournier G.P."/>
        </authorList>
    </citation>
    <scope>NUCLEOTIDE SEQUENCE [LARGE SCALE GENOMIC DNA]</scope>
    <source>
        <strain evidence="2 3">CCALA 037</strain>
    </source>
</reference>
<comment type="caution">
    <text evidence="2">The sequence shown here is derived from an EMBL/GenBank/DDBJ whole genome shotgun (WGS) entry which is preliminary data.</text>
</comment>
<dbReference type="InterPro" id="IPR001173">
    <property type="entry name" value="Glyco_trans_2-like"/>
</dbReference>
<dbReference type="Proteomes" id="UP000238937">
    <property type="component" value="Unassembled WGS sequence"/>
</dbReference>
<sequence>MTTTLPLETANIANSNEQPMVTIVVVPRERFSYSQQSLESVYAETDYPFELVYVDGGSSPELKAYLETQSREKQFKLIRTEHFLSPNRARNIGIQAARGKYIVFVDNDVLVQKGWLQKLVECAEETDATVVGTLTCIDSPVHEVVHNGGGTTYIEVRTEGNKTGRYAVQKSYLEGKRVSKIANELTRFKCEFVEFHTALVRKSFFDEHGLLDEGLLSTREHIDLCLCAAKVGGTVYCERSSIVTYMTGAEFDWYDYTYFSLRWSDAWDLASFDHFRTKWGVEEDWYFHRRYNRLGRRRYRALMRPIISRFPLKDKRSDFADWLQVVERPINNFISDRYARLHDYASHSLGLRRSQRLKDGMKFEKPSKAEAESELESV</sequence>
<dbReference type="AlphaFoldDB" id="A0A2T1FYH7"/>
<proteinExistence type="predicted"/>
<feature type="domain" description="Glycosyltransferase 2-like" evidence="1">
    <location>
        <begin position="24"/>
        <end position="147"/>
    </location>
</feature>
<accession>A0A2T1FYH7</accession>
<keyword evidence="2" id="KW-0808">Transferase</keyword>
<dbReference type="SUPFAM" id="SSF53448">
    <property type="entry name" value="Nucleotide-diphospho-sugar transferases"/>
    <property type="match status" value="1"/>
</dbReference>
<evidence type="ECO:0000313" key="2">
    <source>
        <dbReference type="EMBL" id="PSB50032.1"/>
    </source>
</evidence>
<dbReference type="PANTHER" id="PTHR43179:SF7">
    <property type="entry name" value="RHAMNOSYLTRANSFERASE WBBL"/>
    <property type="match status" value="1"/>
</dbReference>
<evidence type="ECO:0000259" key="1">
    <source>
        <dbReference type="Pfam" id="PF00535"/>
    </source>
</evidence>
<dbReference type="RefSeq" id="WP_106310534.1">
    <property type="nucleotide sequence ID" value="NZ_PVWO01000416.1"/>
</dbReference>
<gene>
    <name evidence="2" type="ORF">C7B77_23255</name>
</gene>
<dbReference type="OrthoDB" id="452659at2"/>
<dbReference type="Pfam" id="PF00535">
    <property type="entry name" value="Glycos_transf_2"/>
    <property type="match status" value="1"/>
</dbReference>
<dbReference type="Gene3D" id="3.90.550.10">
    <property type="entry name" value="Spore Coat Polysaccharide Biosynthesis Protein SpsA, Chain A"/>
    <property type="match status" value="1"/>
</dbReference>
<dbReference type="GO" id="GO:0016740">
    <property type="term" value="F:transferase activity"/>
    <property type="evidence" value="ECO:0007669"/>
    <property type="project" value="UniProtKB-KW"/>
</dbReference>
<dbReference type="EMBL" id="PVWO01000416">
    <property type="protein sequence ID" value="PSB50032.1"/>
    <property type="molecule type" value="Genomic_DNA"/>
</dbReference>